<dbReference type="Proteomes" id="UP000323608">
    <property type="component" value="Unassembled WGS sequence"/>
</dbReference>
<reference evidence="2 3" key="1">
    <citation type="submission" date="2019-07" db="EMBL/GenBank/DDBJ databases">
        <title>The Draft Genome Sequence of Rhizobium tropici SARCC-755 Associated with Superior Nodulation on Pigeonpea (Cajanus cajan (L.) Millsp.).</title>
        <authorList>
            <person name="Bopape F.L."/>
            <person name="Hassen A.I."/>
            <person name="Swanevelder Z.H."/>
            <person name="Gwata E.T."/>
        </authorList>
    </citation>
    <scope>NUCLEOTIDE SEQUENCE [LARGE SCALE GENOMIC DNA]</scope>
    <source>
        <strain evidence="2 3">SARCC-755</strain>
    </source>
</reference>
<dbReference type="OrthoDB" id="7615137at2"/>
<evidence type="ECO:0000256" key="1">
    <source>
        <dbReference type="SAM" id="Phobius"/>
    </source>
</evidence>
<dbReference type="RefSeq" id="WP_149633515.1">
    <property type="nucleotide sequence ID" value="NZ_VNIP01000003.1"/>
</dbReference>
<keyword evidence="1" id="KW-0812">Transmembrane</keyword>
<keyword evidence="1" id="KW-1133">Transmembrane helix</keyword>
<protein>
    <submittedName>
        <fullName evidence="2">Uncharacterized protein</fullName>
    </submittedName>
</protein>
<accession>A0A5B0WCD6</accession>
<proteinExistence type="predicted"/>
<feature type="transmembrane region" description="Helical" evidence="1">
    <location>
        <begin position="119"/>
        <end position="143"/>
    </location>
</feature>
<dbReference type="AlphaFoldDB" id="A0A5B0WCD6"/>
<keyword evidence="1" id="KW-0472">Membrane</keyword>
<organism evidence="2 3">
    <name type="scientific">Rhizobium tropici</name>
    <dbReference type="NCBI Taxonomy" id="398"/>
    <lineage>
        <taxon>Bacteria</taxon>
        <taxon>Pseudomonadati</taxon>
        <taxon>Pseudomonadota</taxon>
        <taxon>Alphaproteobacteria</taxon>
        <taxon>Hyphomicrobiales</taxon>
        <taxon>Rhizobiaceae</taxon>
        <taxon>Rhizobium/Agrobacterium group</taxon>
        <taxon>Rhizobium</taxon>
    </lineage>
</organism>
<comment type="caution">
    <text evidence="2">The sequence shown here is derived from an EMBL/GenBank/DDBJ whole genome shotgun (WGS) entry which is preliminary data.</text>
</comment>
<name>A0A5B0WCD6_RHITR</name>
<evidence type="ECO:0000313" key="3">
    <source>
        <dbReference type="Proteomes" id="UP000323608"/>
    </source>
</evidence>
<dbReference type="EMBL" id="VNIP01000003">
    <property type="protein sequence ID" value="KAA1184734.1"/>
    <property type="molecule type" value="Genomic_DNA"/>
</dbReference>
<evidence type="ECO:0000313" key="2">
    <source>
        <dbReference type="EMBL" id="KAA1184734.1"/>
    </source>
</evidence>
<gene>
    <name evidence="2" type="ORF">FP026_05030</name>
</gene>
<sequence length="149" mass="16596">MQTPDESDLLKLLRRILRDGIYEVANFADVDRKTTRLLAQALSLRVIREDSAGWNNGARYVLTDDGRRALGLQIDWWMPEDLRRTISPEAEALNIQGGQARPCQPVTAMRSQGNRVVRTVLECTPAICLIAVICGIILVTMVGGRLVSH</sequence>